<dbReference type="GO" id="GO:0033179">
    <property type="term" value="C:proton-transporting V-type ATPase, V0 domain"/>
    <property type="evidence" value="ECO:0007669"/>
    <property type="project" value="InterPro"/>
</dbReference>
<dbReference type="InterPro" id="IPR044911">
    <property type="entry name" value="V-type_ATPase_csu/dsu_dom_3"/>
</dbReference>
<dbReference type="FunFam" id="1.10.132.50:FF:000002">
    <property type="entry name" value="V-type proton ATPase subunit"/>
    <property type="match status" value="2"/>
</dbReference>
<accession>A0A8S9FSP1</accession>
<dbReference type="InterPro" id="IPR016727">
    <property type="entry name" value="ATPase_V0-cplx_dsu"/>
</dbReference>
<evidence type="ECO:0000313" key="4">
    <source>
        <dbReference type="EMBL" id="KAF2533712.1"/>
    </source>
</evidence>
<keyword evidence="1 3" id="KW-0813">Transport</keyword>
<proteinExistence type="inferred from homology"/>
<dbReference type="GO" id="GO:0046961">
    <property type="term" value="F:proton-transporting ATPase activity, rotational mechanism"/>
    <property type="evidence" value="ECO:0007669"/>
    <property type="project" value="InterPro"/>
</dbReference>
<keyword evidence="3" id="KW-0375">Hydrogen ion transport</keyword>
<dbReference type="InterPro" id="IPR002843">
    <property type="entry name" value="ATPase_V0-cplx_csu/dsu"/>
</dbReference>
<comment type="function">
    <text evidence="3">Subunit of the V0 complex of vacuolar(H+)-ATPase (V-ATPase), a multisubunit enzyme composed of a peripheral complex (V1) that hydrolyzes ATP and a membrane integral complex (V0) that translocates protons. V-ATPase is responsible for acidifying and maintaining the pH of intracellular compartments and in some cell types, is targeted to the plasma membrane, where it is responsible for acidifying the extracellular environment.</text>
</comment>
<keyword evidence="2 3" id="KW-0406">Ion transport</keyword>
<dbReference type="Pfam" id="PF01992">
    <property type="entry name" value="vATP-synt_AC39"/>
    <property type="match status" value="3"/>
</dbReference>
<dbReference type="AlphaFoldDB" id="A0A8S9FSP1"/>
<dbReference type="PIRSF" id="PIRSF018497">
    <property type="entry name" value="V-ATP_synth_D"/>
    <property type="match status" value="1"/>
</dbReference>
<comment type="subunit">
    <text evidence="3">V-ATPase is a heteromultimeric enzyme made up of two complexes: the ATP-hydrolytic V1 complex and the proton translocation V0 complex.</text>
</comment>
<comment type="caution">
    <text evidence="4">The sequence shown here is derived from an EMBL/GenBank/DDBJ whole genome shotgun (WGS) entry which is preliminary data.</text>
</comment>
<sequence length="365" mass="42077">MYGFEALTFNIHGGYLEAIVRGHRAGLLTTADYNNLCQCENLDDIKMHLSATKYGSYLQNEPSPLHTTTIVEKCTLKLVDDYKHMLCQATEPMSTFLEYIRYGHMIDNVVLIVTGTLHERDVQELIEKCHPLGMFDRSLPCLRSEYLLKGRMYGFEALTFNIHGGYLEAIVRGHRAGLLTTADYNNLCQCENLDDIKMHLSATKYGSYLQNEPSPLHTTTIVEKCTLKLVDDYKHMLCQATEPMSTFLEYIRYGHMIDNVVLIVTGTLHERDVQELIEKCHPLVMFDSIATLAVAQNMRELYRLVLVDTPLAPYFSECLTSEFHYGVFFAYMRLREQEIRNLMWISECVAQNQKSRIHDSVVYMF</sequence>
<dbReference type="EMBL" id="QGKY02002305">
    <property type="protein sequence ID" value="KAF2533712.1"/>
    <property type="molecule type" value="Genomic_DNA"/>
</dbReference>
<dbReference type="PANTHER" id="PTHR11028">
    <property type="entry name" value="VACUOLAR ATP SYNTHASE SUBUNIT AC39"/>
    <property type="match status" value="1"/>
</dbReference>
<organism evidence="4">
    <name type="scientific">Brassica cretica</name>
    <name type="common">Mustard</name>
    <dbReference type="NCBI Taxonomy" id="69181"/>
    <lineage>
        <taxon>Eukaryota</taxon>
        <taxon>Viridiplantae</taxon>
        <taxon>Streptophyta</taxon>
        <taxon>Embryophyta</taxon>
        <taxon>Tracheophyta</taxon>
        <taxon>Spermatophyta</taxon>
        <taxon>Magnoliopsida</taxon>
        <taxon>eudicotyledons</taxon>
        <taxon>Gunneridae</taxon>
        <taxon>Pentapetalae</taxon>
        <taxon>rosids</taxon>
        <taxon>malvids</taxon>
        <taxon>Brassicales</taxon>
        <taxon>Brassicaceae</taxon>
        <taxon>Brassiceae</taxon>
        <taxon>Brassica</taxon>
    </lineage>
</organism>
<protein>
    <recommendedName>
        <fullName evidence="3">V-type proton ATPase subunit</fullName>
    </recommendedName>
</protein>
<name>A0A8S9FSP1_BRACR</name>
<evidence type="ECO:0000256" key="2">
    <source>
        <dbReference type="ARBA" id="ARBA00023065"/>
    </source>
</evidence>
<evidence type="ECO:0000256" key="1">
    <source>
        <dbReference type="ARBA" id="ARBA00022448"/>
    </source>
</evidence>
<dbReference type="Gene3D" id="1.10.132.50">
    <property type="entry name" value="ATP synthase (C/AC39) subunit, domain 3"/>
    <property type="match status" value="2"/>
</dbReference>
<gene>
    <name evidence="4" type="ORF">F2Q70_00032174</name>
</gene>
<dbReference type="SUPFAM" id="SSF103486">
    <property type="entry name" value="V-type ATP synthase subunit C"/>
    <property type="match status" value="3"/>
</dbReference>
<comment type="similarity">
    <text evidence="3">Belongs to the V-ATPase V0D/AC39 subunit family.</text>
</comment>
<dbReference type="InterPro" id="IPR036079">
    <property type="entry name" value="ATPase_csu/dsu_sf"/>
</dbReference>
<reference evidence="4" key="1">
    <citation type="submission" date="2019-12" db="EMBL/GenBank/DDBJ databases">
        <title>Genome sequencing and annotation of Brassica cretica.</title>
        <authorList>
            <person name="Studholme D.J."/>
            <person name="Sarris P.F."/>
        </authorList>
    </citation>
    <scope>NUCLEOTIDE SEQUENCE</scope>
    <source>
        <strain evidence="4">PFS-102/07</strain>
        <tissue evidence="4">Leaf</tissue>
    </source>
</reference>
<evidence type="ECO:0000256" key="3">
    <source>
        <dbReference type="PIRNR" id="PIRNR018497"/>
    </source>
</evidence>